<evidence type="ECO:0000256" key="1">
    <source>
        <dbReference type="SAM" id="MobiDB-lite"/>
    </source>
</evidence>
<dbReference type="InterPro" id="IPR053188">
    <property type="entry name" value="FkbM_Methyltransferase"/>
</dbReference>
<dbReference type="Gene3D" id="3.40.50.150">
    <property type="entry name" value="Vaccinia Virus protein VP39"/>
    <property type="match status" value="1"/>
</dbReference>
<dbReference type="PANTHER" id="PTHR36973:SF4">
    <property type="entry name" value="NODULATION PROTEIN"/>
    <property type="match status" value="1"/>
</dbReference>
<dbReference type="SUPFAM" id="SSF53335">
    <property type="entry name" value="S-adenosyl-L-methionine-dependent methyltransferases"/>
    <property type="match status" value="1"/>
</dbReference>
<evidence type="ECO:0000259" key="2">
    <source>
        <dbReference type="Pfam" id="PF05050"/>
    </source>
</evidence>
<comment type="caution">
    <text evidence="3">The sequence shown here is derived from an EMBL/GenBank/DDBJ whole genome shotgun (WGS) entry which is preliminary data.</text>
</comment>
<organism evidence="3 4">
    <name type="scientific">Phytohabitans houttuyneae</name>
    <dbReference type="NCBI Taxonomy" id="1076126"/>
    <lineage>
        <taxon>Bacteria</taxon>
        <taxon>Bacillati</taxon>
        <taxon>Actinomycetota</taxon>
        <taxon>Actinomycetes</taxon>
        <taxon>Micromonosporales</taxon>
        <taxon>Micromonosporaceae</taxon>
    </lineage>
</organism>
<accession>A0A6V8K3B1</accession>
<proteinExistence type="predicted"/>
<reference evidence="3 4" key="1">
    <citation type="submission" date="2020-03" db="EMBL/GenBank/DDBJ databases">
        <title>Whole genome shotgun sequence of Phytohabitans houttuyneae NBRC 108639.</title>
        <authorList>
            <person name="Komaki H."/>
            <person name="Tamura T."/>
        </authorList>
    </citation>
    <scope>NUCLEOTIDE SEQUENCE [LARGE SCALE GENOMIC DNA]</scope>
    <source>
        <strain evidence="3 4">NBRC 108639</strain>
    </source>
</reference>
<evidence type="ECO:0000313" key="3">
    <source>
        <dbReference type="EMBL" id="GFJ76851.1"/>
    </source>
</evidence>
<feature type="compositionally biased region" description="Basic and acidic residues" evidence="1">
    <location>
        <begin position="293"/>
        <end position="307"/>
    </location>
</feature>
<feature type="domain" description="Methyltransferase FkbM" evidence="2">
    <location>
        <begin position="31"/>
        <end position="195"/>
    </location>
</feature>
<feature type="region of interest" description="Disordered" evidence="1">
    <location>
        <begin position="218"/>
        <end position="307"/>
    </location>
</feature>
<dbReference type="InterPro" id="IPR029063">
    <property type="entry name" value="SAM-dependent_MTases_sf"/>
</dbReference>
<sequence length="307" mass="33467">MSALVSSYVRWEQRLPWLLSELRVPAEGIVQVGAHTGQEVAALTRCGFRRMVLIEPNPEHIGALDRELSRHHAAAGLPPPPDGRPPREIVLAAAGREHGRATLYITEYDQQASPLPPLPPMAVVRQETIAVVPVRDVQHGCNVLVVDAQGTELDVLAGADLRRLQLAVVEGSTGARYSGGSTLKSIADFMRARGWRPVAHWAHANPDVVDVAWLAPTRPGAGGIRSEERSDEAGWRRLPGAPSERSERERHGPGAGGIRSEERSDEAGWRRLPGAPSERSERERHGPGLPQERSARVLRDRQGGGFQ</sequence>
<reference evidence="3 4" key="2">
    <citation type="submission" date="2020-03" db="EMBL/GenBank/DDBJ databases">
        <authorList>
            <person name="Ichikawa N."/>
            <person name="Kimura A."/>
            <person name="Kitahashi Y."/>
            <person name="Uohara A."/>
        </authorList>
    </citation>
    <scope>NUCLEOTIDE SEQUENCE [LARGE SCALE GENOMIC DNA]</scope>
    <source>
        <strain evidence="3 4">NBRC 108639</strain>
    </source>
</reference>
<dbReference type="PANTHER" id="PTHR36973">
    <property type="entry name" value="SLL1456 PROTEIN-RELATED"/>
    <property type="match status" value="1"/>
</dbReference>
<dbReference type="InterPro" id="IPR006342">
    <property type="entry name" value="FkbM_mtfrase"/>
</dbReference>
<keyword evidence="4" id="KW-1185">Reference proteome</keyword>
<dbReference type="AlphaFoldDB" id="A0A6V8K3B1"/>
<protein>
    <recommendedName>
        <fullName evidence="2">Methyltransferase FkbM domain-containing protein</fullName>
    </recommendedName>
</protein>
<dbReference type="GO" id="GO:0008171">
    <property type="term" value="F:O-methyltransferase activity"/>
    <property type="evidence" value="ECO:0007669"/>
    <property type="project" value="TreeGrafter"/>
</dbReference>
<evidence type="ECO:0000313" key="4">
    <source>
        <dbReference type="Proteomes" id="UP000482800"/>
    </source>
</evidence>
<feature type="compositionally biased region" description="Basic and acidic residues" evidence="1">
    <location>
        <begin position="225"/>
        <end position="235"/>
    </location>
</feature>
<gene>
    <name evidence="3" type="ORF">Phou_010310</name>
</gene>
<feature type="compositionally biased region" description="Basic and acidic residues" evidence="1">
    <location>
        <begin position="259"/>
        <end position="269"/>
    </location>
</feature>
<dbReference type="Pfam" id="PF05050">
    <property type="entry name" value="Methyltransf_21"/>
    <property type="match status" value="1"/>
</dbReference>
<dbReference type="RefSeq" id="WP_173053956.1">
    <property type="nucleotide sequence ID" value="NZ_BAABGO010000005.1"/>
</dbReference>
<dbReference type="EMBL" id="BLPF01000001">
    <property type="protein sequence ID" value="GFJ76851.1"/>
    <property type="molecule type" value="Genomic_DNA"/>
</dbReference>
<name>A0A6V8K3B1_9ACTN</name>
<dbReference type="Proteomes" id="UP000482800">
    <property type="component" value="Unassembled WGS sequence"/>
</dbReference>